<organism evidence="1 2">
    <name type="scientific">Funneliformis geosporum</name>
    <dbReference type="NCBI Taxonomy" id="1117311"/>
    <lineage>
        <taxon>Eukaryota</taxon>
        <taxon>Fungi</taxon>
        <taxon>Fungi incertae sedis</taxon>
        <taxon>Mucoromycota</taxon>
        <taxon>Glomeromycotina</taxon>
        <taxon>Glomeromycetes</taxon>
        <taxon>Glomerales</taxon>
        <taxon>Glomeraceae</taxon>
        <taxon>Funneliformis</taxon>
    </lineage>
</organism>
<comment type="caution">
    <text evidence="1">The sequence shown here is derived from an EMBL/GenBank/DDBJ whole genome shotgun (WGS) entry which is preliminary data.</text>
</comment>
<keyword evidence="2" id="KW-1185">Reference proteome</keyword>
<sequence>MNLLIALSHTLKFCGEIYPTKGFYNTLAPESVKRQDGKKVIVLSYGHIFTIETMDMHMGMEVIIKVQSNEDGLQLKSFQHY</sequence>
<protein>
    <submittedName>
        <fullName evidence="1">231_t:CDS:1</fullName>
    </submittedName>
</protein>
<evidence type="ECO:0000313" key="2">
    <source>
        <dbReference type="Proteomes" id="UP001153678"/>
    </source>
</evidence>
<proteinExistence type="predicted"/>
<dbReference type="EMBL" id="CAMKVN010002040">
    <property type="protein sequence ID" value="CAI2179302.1"/>
    <property type="molecule type" value="Genomic_DNA"/>
</dbReference>
<accession>A0A9W4WU86</accession>
<dbReference type="AlphaFoldDB" id="A0A9W4WU86"/>
<name>A0A9W4WU86_9GLOM</name>
<reference evidence="1" key="1">
    <citation type="submission" date="2022-08" db="EMBL/GenBank/DDBJ databases">
        <authorList>
            <person name="Kallberg Y."/>
            <person name="Tangrot J."/>
            <person name="Rosling A."/>
        </authorList>
    </citation>
    <scope>NUCLEOTIDE SEQUENCE</scope>
    <source>
        <strain evidence="1">Wild A</strain>
    </source>
</reference>
<gene>
    <name evidence="1" type="ORF">FWILDA_LOCUS9020</name>
</gene>
<dbReference type="Proteomes" id="UP001153678">
    <property type="component" value="Unassembled WGS sequence"/>
</dbReference>
<evidence type="ECO:0000313" key="1">
    <source>
        <dbReference type="EMBL" id="CAI2179302.1"/>
    </source>
</evidence>